<sequence length="141" mass="15381">MTAPARLILVHKQRTSARIRFLRFADGIAAPQPFPKLAQVLDDGEEGEGAAVVAHPAMLVSQVAKRLGLSPGVIELESEFSAFVDTPDGVSRVYLGQFTSMDPPFEVSEKAHANFIAITEARDLSPTELELLRRAYACIME</sequence>
<dbReference type="AlphaFoldDB" id="A0A1E5Q6B4"/>
<proteinExistence type="predicted"/>
<dbReference type="OrthoDB" id="6088517at2"/>
<comment type="caution">
    <text evidence="1">The sequence shown here is derived from an EMBL/GenBank/DDBJ whole genome shotgun (WGS) entry which is preliminary data.</text>
</comment>
<evidence type="ECO:0000313" key="2">
    <source>
        <dbReference type="Proteomes" id="UP000095347"/>
    </source>
</evidence>
<name>A0A1E5Q6B4_9PROT</name>
<keyword evidence="2" id="KW-1185">Reference proteome</keyword>
<protein>
    <recommendedName>
        <fullName evidence="3">Nudix hydrolase domain-containing protein</fullName>
    </recommendedName>
</protein>
<dbReference type="EMBL" id="MCGG01000036">
    <property type="protein sequence ID" value="OEJ66254.1"/>
    <property type="molecule type" value="Genomic_DNA"/>
</dbReference>
<reference evidence="2" key="1">
    <citation type="submission" date="2016-07" db="EMBL/GenBank/DDBJ databases">
        <authorList>
            <person name="Florea S."/>
            <person name="Webb J.S."/>
            <person name="Jaromczyk J."/>
            <person name="Schardl C.L."/>
        </authorList>
    </citation>
    <scope>NUCLEOTIDE SEQUENCE [LARGE SCALE GENOMIC DNA]</scope>
    <source>
        <strain evidence="2">MV-1</strain>
    </source>
</reference>
<dbReference type="STRING" id="28181.BEN30_12760"/>
<dbReference type="Proteomes" id="UP000095347">
    <property type="component" value="Unassembled WGS sequence"/>
</dbReference>
<dbReference type="RefSeq" id="WP_069958459.1">
    <property type="nucleotide sequence ID" value="NZ_MCGG01000036.1"/>
</dbReference>
<accession>A0A1E5Q6B4</accession>
<evidence type="ECO:0000313" key="1">
    <source>
        <dbReference type="EMBL" id="OEJ66254.1"/>
    </source>
</evidence>
<organism evidence="1 2">
    <name type="scientific">Magnetovibrio blakemorei</name>
    <dbReference type="NCBI Taxonomy" id="28181"/>
    <lineage>
        <taxon>Bacteria</taxon>
        <taxon>Pseudomonadati</taxon>
        <taxon>Pseudomonadota</taxon>
        <taxon>Alphaproteobacteria</taxon>
        <taxon>Rhodospirillales</taxon>
        <taxon>Magnetovibrionaceae</taxon>
        <taxon>Magnetovibrio</taxon>
    </lineage>
</organism>
<evidence type="ECO:0008006" key="3">
    <source>
        <dbReference type="Google" id="ProtNLM"/>
    </source>
</evidence>
<gene>
    <name evidence="1" type="ORF">BEN30_12760</name>
</gene>